<dbReference type="Gene3D" id="3.20.20.30">
    <property type="entry name" value="Luciferase-like domain"/>
    <property type="match status" value="1"/>
</dbReference>
<dbReference type="OrthoDB" id="3206024at2"/>
<name>A0A2A2WS24_9ACTN</name>
<accession>A0A2A2WS24</accession>
<dbReference type="PANTHER" id="PTHR30011:SF32">
    <property type="entry name" value="CONSERVED PROTEIN"/>
    <property type="match status" value="1"/>
</dbReference>
<dbReference type="SUPFAM" id="SSF51679">
    <property type="entry name" value="Bacterial luciferase-like"/>
    <property type="match status" value="1"/>
</dbReference>
<dbReference type="AlphaFoldDB" id="A0A2A2WS24"/>
<dbReference type="InterPro" id="IPR019921">
    <property type="entry name" value="Lucif-like_OxRdtase_Rv2161c"/>
</dbReference>
<dbReference type="InterPro" id="IPR036661">
    <property type="entry name" value="Luciferase-like_sf"/>
</dbReference>
<feature type="domain" description="Luciferase-like" evidence="1">
    <location>
        <begin position="20"/>
        <end position="236"/>
    </location>
</feature>
<dbReference type="EMBL" id="NTGA01000011">
    <property type="protein sequence ID" value="PAY24012.1"/>
    <property type="molecule type" value="Genomic_DNA"/>
</dbReference>
<keyword evidence="3" id="KW-1185">Reference proteome</keyword>
<dbReference type="GO" id="GO:0016705">
    <property type="term" value="F:oxidoreductase activity, acting on paired donors, with incorporation or reduction of molecular oxygen"/>
    <property type="evidence" value="ECO:0007669"/>
    <property type="project" value="InterPro"/>
</dbReference>
<evidence type="ECO:0000313" key="2">
    <source>
        <dbReference type="EMBL" id="PAY24012.1"/>
    </source>
</evidence>
<dbReference type="InterPro" id="IPR051260">
    <property type="entry name" value="Diverse_substr_monoxygenases"/>
</dbReference>
<dbReference type="Pfam" id="PF00296">
    <property type="entry name" value="Bac_luciferase"/>
    <property type="match status" value="1"/>
</dbReference>
<dbReference type="RefSeq" id="WP_095717630.1">
    <property type="nucleotide sequence ID" value="NZ_NTGA01000011.1"/>
</dbReference>
<gene>
    <name evidence="2" type="ORF">CEY15_05525</name>
</gene>
<proteinExistence type="predicted"/>
<reference evidence="3" key="1">
    <citation type="submission" date="2017-09" db="EMBL/GenBank/DDBJ databases">
        <authorList>
            <person name="Zhang Y."/>
            <person name="Huang X."/>
            <person name="Liu J."/>
            <person name="Lu L."/>
            <person name="Peng K."/>
        </authorList>
    </citation>
    <scope>NUCLEOTIDE SEQUENCE [LARGE SCALE GENOMIC DNA]</scope>
    <source>
        <strain evidence="3">S-XJ-1</strain>
    </source>
</reference>
<evidence type="ECO:0000259" key="1">
    <source>
        <dbReference type="Pfam" id="PF00296"/>
    </source>
</evidence>
<comment type="caution">
    <text evidence="2">The sequence shown here is derived from an EMBL/GenBank/DDBJ whole genome shotgun (WGS) entry which is preliminary data.</text>
</comment>
<sequence length="285" mass="31380">MQFGLTLFTSDRGIRPTVAAVAAEKAGFSAFYVPEHTHIPIRREAAHPGTGGAELPDERYSRTLDPWVTLAAVSSVTSTIRLGTAVAIPVESDPITLAKTIASVDHLSGGRTVLGVGYGWNLDEMADHNVPPKLRRTMLREYLEAMRELWSREEAEYHGRFVDFGPSWAWPKTVQSGGPRTLVGAAGNEKNFKWICRSADGWMSTPISQDIAGSVRQLRELWAEAGREGEPYIVVLDGKPVPEKIEMYRELGVHELVYGTPDRSEEEVLAYIDRLAGKLGLHVGA</sequence>
<organism evidence="2 3">
    <name type="scientific">Dietzia natronolimnaea</name>
    <dbReference type="NCBI Taxonomy" id="161920"/>
    <lineage>
        <taxon>Bacteria</taxon>
        <taxon>Bacillati</taxon>
        <taxon>Actinomycetota</taxon>
        <taxon>Actinomycetes</taxon>
        <taxon>Mycobacteriales</taxon>
        <taxon>Dietziaceae</taxon>
        <taxon>Dietzia</taxon>
    </lineage>
</organism>
<dbReference type="Proteomes" id="UP000218810">
    <property type="component" value="Unassembled WGS sequence"/>
</dbReference>
<dbReference type="PANTHER" id="PTHR30011">
    <property type="entry name" value="ALKANESULFONATE MONOOXYGENASE-RELATED"/>
    <property type="match status" value="1"/>
</dbReference>
<evidence type="ECO:0000313" key="3">
    <source>
        <dbReference type="Proteomes" id="UP000218810"/>
    </source>
</evidence>
<protein>
    <submittedName>
        <fullName evidence="2">LLM class F420-dependent oxidoreductase</fullName>
    </submittedName>
</protein>
<dbReference type="NCBIfam" id="TIGR03619">
    <property type="entry name" value="F420_Rv2161c"/>
    <property type="match status" value="1"/>
</dbReference>
<dbReference type="InterPro" id="IPR011251">
    <property type="entry name" value="Luciferase-like_dom"/>
</dbReference>